<dbReference type="Pfam" id="PF00022">
    <property type="entry name" value="Actin"/>
    <property type="match status" value="2"/>
</dbReference>
<dbReference type="SUPFAM" id="SSF53067">
    <property type="entry name" value="Actin-like ATPase domain"/>
    <property type="match status" value="2"/>
</dbReference>
<dbReference type="Gene3D" id="3.90.640.10">
    <property type="entry name" value="Actin, Chain A, domain 4"/>
    <property type="match status" value="1"/>
</dbReference>
<dbReference type="GO" id="GO:0006281">
    <property type="term" value="P:DNA repair"/>
    <property type="evidence" value="ECO:0007669"/>
    <property type="project" value="UniProtKB-KW"/>
</dbReference>
<dbReference type="GO" id="GO:0006310">
    <property type="term" value="P:DNA recombination"/>
    <property type="evidence" value="ECO:0007669"/>
    <property type="project" value="UniProtKB-KW"/>
</dbReference>
<feature type="compositionally biased region" description="Basic and acidic residues" evidence="13">
    <location>
        <begin position="386"/>
        <end position="402"/>
    </location>
</feature>
<keyword evidence="8" id="KW-0804">Transcription</keyword>
<dbReference type="GO" id="GO:0005524">
    <property type="term" value="F:ATP binding"/>
    <property type="evidence" value="ECO:0007669"/>
    <property type="project" value="UniProtKB-KW"/>
</dbReference>
<dbReference type="CDD" id="cd10206">
    <property type="entry name" value="ASKHA_NBD_Arp8-like"/>
    <property type="match status" value="1"/>
</dbReference>
<evidence type="ECO:0000256" key="10">
    <source>
        <dbReference type="ARBA" id="ARBA00023204"/>
    </source>
</evidence>
<dbReference type="GO" id="GO:0005634">
    <property type="term" value="C:nucleus"/>
    <property type="evidence" value="ECO:0007669"/>
    <property type="project" value="UniProtKB-SubCell"/>
</dbReference>
<dbReference type="SMART" id="SM00268">
    <property type="entry name" value="ACTIN"/>
    <property type="match status" value="1"/>
</dbReference>
<evidence type="ECO:0000256" key="1">
    <source>
        <dbReference type="ARBA" id="ARBA00004123"/>
    </source>
</evidence>
<keyword evidence="7" id="KW-0805">Transcription regulation</keyword>
<reference evidence="14" key="2">
    <citation type="submission" date="2017-10" db="EMBL/GenBank/DDBJ databases">
        <title>Ladona fulva Genome sequencing and assembly.</title>
        <authorList>
            <person name="Murali S."/>
            <person name="Richards S."/>
            <person name="Bandaranaike D."/>
            <person name="Bellair M."/>
            <person name="Blankenburg K."/>
            <person name="Chao H."/>
            <person name="Dinh H."/>
            <person name="Doddapaneni H."/>
            <person name="Dugan-Rocha S."/>
            <person name="Elkadiri S."/>
            <person name="Gnanaolivu R."/>
            <person name="Hernandez B."/>
            <person name="Skinner E."/>
            <person name="Javaid M."/>
            <person name="Lee S."/>
            <person name="Li M."/>
            <person name="Ming W."/>
            <person name="Munidasa M."/>
            <person name="Muniz J."/>
            <person name="Nguyen L."/>
            <person name="Hughes D."/>
            <person name="Osuji N."/>
            <person name="Pu L.-L."/>
            <person name="Puazo M."/>
            <person name="Qu C."/>
            <person name="Quiroz J."/>
            <person name="Raj R."/>
            <person name="Weissenberger G."/>
            <person name="Xin Y."/>
            <person name="Zou X."/>
            <person name="Han Y."/>
            <person name="Worley K."/>
            <person name="Muzny D."/>
            <person name="Gibbs R."/>
        </authorList>
    </citation>
    <scope>NUCLEOTIDE SEQUENCE</scope>
    <source>
        <strain evidence="14">Sampled in the wild</strain>
    </source>
</reference>
<dbReference type="AlphaFoldDB" id="A0A8K0NW74"/>
<name>A0A8K0NW74_LADFU</name>
<feature type="compositionally biased region" description="Gly residues" evidence="13">
    <location>
        <begin position="407"/>
        <end position="420"/>
    </location>
</feature>
<dbReference type="FunFam" id="3.30.420.40:FF:000100">
    <property type="entry name" value="Actin-related protein 8"/>
    <property type="match status" value="1"/>
</dbReference>
<keyword evidence="5" id="KW-0227">DNA damage</keyword>
<evidence type="ECO:0000256" key="13">
    <source>
        <dbReference type="SAM" id="MobiDB-lite"/>
    </source>
</evidence>
<evidence type="ECO:0000256" key="2">
    <source>
        <dbReference type="ARBA" id="ARBA00007720"/>
    </source>
</evidence>
<evidence type="ECO:0000313" key="15">
    <source>
        <dbReference type="Proteomes" id="UP000792457"/>
    </source>
</evidence>
<proteinExistence type="inferred from homology"/>
<dbReference type="FunFam" id="3.30.420.40:FF:000121">
    <property type="entry name" value="Actin-related protein 8"/>
    <property type="match status" value="1"/>
</dbReference>
<reference evidence="14" key="1">
    <citation type="submission" date="2013-04" db="EMBL/GenBank/DDBJ databases">
        <authorList>
            <person name="Qu J."/>
            <person name="Murali S.C."/>
            <person name="Bandaranaike D."/>
            <person name="Bellair M."/>
            <person name="Blankenburg K."/>
            <person name="Chao H."/>
            <person name="Dinh H."/>
            <person name="Doddapaneni H."/>
            <person name="Downs B."/>
            <person name="Dugan-Rocha S."/>
            <person name="Elkadiri S."/>
            <person name="Gnanaolivu R.D."/>
            <person name="Hernandez B."/>
            <person name="Javaid M."/>
            <person name="Jayaseelan J.C."/>
            <person name="Lee S."/>
            <person name="Li M."/>
            <person name="Ming W."/>
            <person name="Munidasa M."/>
            <person name="Muniz J."/>
            <person name="Nguyen L."/>
            <person name="Ongeri F."/>
            <person name="Osuji N."/>
            <person name="Pu L.-L."/>
            <person name="Puazo M."/>
            <person name="Qu C."/>
            <person name="Quiroz J."/>
            <person name="Raj R."/>
            <person name="Weissenberger G."/>
            <person name="Xin Y."/>
            <person name="Zou X."/>
            <person name="Han Y."/>
            <person name="Richards S."/>
            <person name="Worley K."/>
            <person name="Muzny D."/>
            <person name="Gibbs R."/>
        </authorList>
    </citation>
    <scope>NUCLEOTIDE SEQUENCE</scope>
    <source>
        <strain evidence="14">Sampled in the wild</strain>
    </source>
</reference>
<dbReference type="PANTHER" id="PTHR11937">
    <property type="entry name" value="ACTIN"/>
    <property type="match status" value="1"/>
</dbReference>
<dbReference type="EMBL" id="KZ308297">
    <property type="protein sequence ID" value="KAG8226790.1"/>
    <property type="molecule type" value="Genomic_DNA"/>
</dbReference>
<evidence type="ECO:0000256" key="4">
    <source>
        <dbReference type="ARBA" id="ARBA00022741"/>
    </source>
</evidence>
<evidence type="ECO:0000256" key="9">
    <source>
        <dbReference type="ARBA" id="ARBA00023172"/>
    </source>
</evidence>
<dbReference type="InterPro" id="IPR043129">
    <property type="entry name" value="ATPase_NBD"/>
</dbReference>
<evidence type="ECO:0000256" key="8">
    <source>
        <dbReference type="ARBA" id="ARBA00023163"/>
    </source>
</evidence>
<protein>
    <recommendedName>
        <fullName evidence="3">Actin-related protein 8</fullName>
    </recommendedName>
</protein>
<keyword evidence="6" id="KW-0067">ATP-binding</keyword>
<comment type="subcellular location">
    <subcellularLocation>
        <location evidence="1">Nucleus</location>
    </subcellularLocation>
</comment>
<keyword evidence="11" id="KW-0539">Nucleus</keyword>
<evidence type="ECO:0000313" key="14">
    <source>
        <dbReference type="EMBL" id="KAG8226790.1"/>
    </source>
</evidence>
<evidence type="ECO:0000256" key="3">
    <source>
        <dbReference type="ARBA" id="ARBA00021608"/>
    </source>
</evidence>
<dbReference type="Proteomes" id="UP000792457">
    <property type="component" value="Unassembled WGS sequence"/>
</dbReference>
<dbReference type="InterPro" id="IPR004000">
    <property type="entry name" value="Actin"/>
</dbReference>
<evidence type="ECO:0000256" key="11">
    <source>
        <dbReference type="ARBA" id="ARBA00023242"/>
    </source>
</evidence>
<evidence type="ECO:0000256" key="7">
    <source>
        <dbReference type="ARBA" id="ARBA00023015"/>
    </source>
</evidence>
<dbReference type="Gene3D" id="3.30.420.40">
    <property type="match status" value="2"/>
</dbReference>
<feature type="region of interest" description="Disordered" evidence="13">
    <location>
        <begin position="373"/>
        <end position="467"/>
    </location>
</feature>
<keyword evidence="9" id="KW-0233">DNA recombination</keyword>
<gene>
    <name evidence="14" type="ORF">J437_LFUL002836</name>
</gene>
<comment type="similarity">
    <text evidence="2">Belongs to the actin family. ARP8 subfamily.</text>
</comment>
<accession>A0A8K0NW74</accession>
<feature type="compositionally biased region" description="Gly residues" evidence="13">
    <location>
        <begin position="441"/>
        <end position="452"/>
    </location>
</feature>
<evidence type="ECO:0000256" key="6">
    <source>
        <dbReference type="ARBA" id="ARBA00022840"/>
    </source>
</evidence>
<keyword evidence="4" id="KW-0547">Nucleotide-binding</keyword>
<keyword evidence="15" id="KW-1185">Reference proteome</keyword>
<evidence type="ECO:0000256" key="5">
    <source>
        <dbReference type="ARBA" id="ARBA00022763"/>
    </source>
</evidence>
<comment type="function">
    <text evidence="12">Plays an important role in the functional organization of mitotic chromosomes. Exhibits low basal ATPase activity, and unable to polymerize.</text>
</comment>
<organism evidence="14 15">
    <name type="scientific">Ladona fulva</name>
    <name type="common">Scarce chaser dragonfly</name>
    <name type="synonym">Libellula fulva</name>
    <dbReference type="NCBI Taxonomy" id="123851"/>
    <lineage>
        <taxon>Eukaryota</taxon>
        <taxon>Metazoa</taxon>
        <taxon>Ecdysozoa</taxon>
        <taxon>Arthropoda</taxon>
        <taxon>Hexapoda</taxon>
        <taxon>Insecta</taxon>
        <taxon>Pterygota</taxon>
        <taxon>Palaeoptera</taxon>
        <taxon>Odonata</taxon>
        <taxon>Epiprocta</taxon>
        <taxon>Anisoptera</taxon>
        <taxon>Libelluloidea</taxon>
        <taxon>Libellulidae</taxon>
        <taxon>Ladona</taxon>
    </lineage>
</organism>
<sequence length="580" mass="64026">MPNFTENFAEQIHAQTVIVIHPGSRNLRIGRASDLNPHTMLHAVARRRLPAGPMHQDHLLPPEVPRTKEAAQEMEEARLQVSHTLQSCLQSDGSRRYATPPQQIAAFNRRSQPETVANSGGEFIKAEGDVVVGDECLYLNPAEDFNIHFPMQRGDLNIHSGPGGSLTAVLANLETIWSWAIQYRLEVPIKDLKHYRAVLVIPDIYNRQYLKELTNMLLTKIGFGACFLVQDHVAATFGAGLGYACVVDVGDQKTSVSCVEDGISHRTTRLRMDYGGGDITQTFHWLLQKCAFPYRQCNPSNRLDGWLLHQLKENFCHVDLDNCGPQEKSFFVRQPSVPVEKFTLQVADECIIAPLSLFQPELFGVTGHKRMHVQKRSTGDPEDPHDESYLRETSRRGAKETLETSGSGAGGEAAGGGGDGIQNSSVMDGGGDEDIVVDNMEGGGSGGGGVGGSRDAEGPLEPDPGTLLGLDQAIIQSIDRSSDDLKRKMYSCILVVGGGMKFKGIGMWLKSRLSLQIPYVYRGEQLDVITQPKDMDQQITAWKGAAIMSCLEPAHELWIRPAEWVRFGVKLLRERAPFMW</sequence>
<evidence type="ECO:0000256" key="12">
    <source>
        <dbReference type="ARBA" id="ARBA00025560"/>
    </source>
</evidence>
<keyword evidence="10" id="KW-0234">DNA repair</keyword>
<dbReference type="OrthoDB" id="5572108at2759"/>
<comment type="caution">
    <text evidence="14">The sequence shown here is derived from an EMBL/GenBank/DDBJ whole genome shotgun (WGS) entry which is preliminary data.</text>
</comment>